<dbReference type="EMBL" id="BLLK01000062">
    <property type="protein sequence ID" value="GFH58554.1"/>
    <property type="molecule type" value="Genomic_DNA"/>
</dbReference>
<accession>A0AAD3D698</accession>
<dbReference type="PANTHER" id="PTHR32098">
    <property type="entry name" value="LYCOPENE BETA/EPSILON CYCLASE PROTEIN"/>
    <property type="match status" value="1"/>
</dbReference>
<keyword evidence="2" id="KW-1185">Reference proteome</keyword>
<dbReference type="PANTHER" id="PTHR32098:SF5">
    <property type="entry name" value="LYCOPENE BETA_EPSILON CYCLASE PROTEIN"/>
    <property type="match status" value="1"/>
</dbReference>
<evidence type="ECO:0000313" key="2">
    <source>
        <dbReference type="Proteomes" id="UP001054902"/>
    </source>
</evidence>
<organism evidence="1 2">
    <name type="scientific">Chaetoceros tenuissimus</name>
    <dbReference type="NCBI Taxonomy" id="426638"/>
    <lineage>
        <taxon>Eukaryota</taxon>
        <taxon>Sar</taxon>
        <taxon>Stramenopiles</taxon>
        <taxon>Ochrophyta</taxon>
        <taxon>Bacillariophyta</taxon>
        <taxon>Coscinodiscophyceae</taxon>
        <taxon>Chaetocerotophycidae</taxon>
        <taxon>Chaetocerotales</taxon>
        <taxon>Chaetocerotaceae</taxon>
        <taxon>Chaetoceros</taxon>
    </lineage>
</organism>
<dbReference type="SUPFAM" id="SSF51905">
    <property type="entry name" value="FAD/NAD(P)-binding domain"/>
    <property type="match status" value="1"/>
</dbReference>
<comment type="caution">
    <text evidence="1">The sequence shown here is derived from an EMBL/GenBank/DDBJ whole genome shotgun (WGS) entry which is preliminary data.</text>
</comment>
<reference evidence="1 2" key="1">
    <citation type="journal article" date="2021" name="Sci. Rep.">
        <title>The genome of the diatom Chaetoceros tenuissimus carries an ancient integrated fragment of an extant virus.</title>
        <authorList>
            <person name="Hongo Y."/>
            <person name="Kimura K."/>
            <person name="Takaki Y."/>
            <person name="Yoshida Y."/>
            <person name="Baba S."/>
            <person name="Kobayashi G."/>
            <person name="Nagasaki K."/>
            <person name="Hano T."/>
            <person name="Tomaru Y."/>
        </authorList>
    </citation>
    <scope>NUCLEOTIDE SEQUENCE [LARGE SCALE GENOMIC DNA]</scope>
    <source>
        <strain evidence="1 2">NIES-3715</strain>
    </source>
</reference>
<proteinExistence type="predicted"/>
<evidence type="ECO:0000313" key="1">
    <source>
        <dbReference type="EMBL" id="GFH58554.1"/>
    </source>
</evidence>
<sequence length="601" mass="66833">MEKAPVEGQAGGAGASTTWDAFVRTEQNWRRLRDFEGFEYIHGENNYGMPEPMQFVVDDRQKGNPKAWEKLEEQYNSASEIKKQCKTYLDYDVVVCGGTLGIFIAHSLQLKGLKVAVVEAGKLQGREQEWNISMDEMMELVELGVLIESDLDACIKTEFPECRSGFKNKEAPTNGQGYFENGVGFECTTPDVLNLGIAPKVLIENVKNRFLEAGGVVMEKTPINGVMISSSMGASVDINSTNGPITSRLVLDCMGNGSPISRQQRHGKKPDGICCVVGSCAGGFDKETNVMGDIIYTNSEIQDKGKQGMLQYFWEAFPVNIGRDGKEPGTSDVKTTYMFTYLDADKTRPDLISMMEDYWDLLPIYQPSIKDPETDLDIKRVLFAYFPTYKDSPLQPMWDRVLAVGDASGIQSPLSFGGFGALTRHLGRISDGVTEALKYDCLTKEDLGEINQYLPNLSGAWMMQKAMSVRPGQKVDSKFVNRLLATNFECMDEMGIDTIKPFLQDVVRVDGLVGSLAASFKADPFFMPQIVAHVGIPTLATWLGHVGNMGLYTVCDAVVSPVLKGYVQNMENKKDKFYWNRKMEAWKFGSGSDYILPRDKK</sequence>
<dbReference type="AlphaFoldDB" id="A0AAD3D698"/>
<gene>
    <name evidence="1" type="ORF">CTEN210_15030</name>
</gene>
<dbReference type="Proteomes" id="UP001054902">
    <property type="component" value="Unassembled WGS sequence"/>
</dbReference>
<name>A0AAD3D698_9STRA</name>
<dbReference type="InterPro" id="IPR036188">
    <property type="entry name" value="FAD/NAD-bd_sf"/>
</dbReference>
<dbReference type="Gene3D" id="3.50.50.60">
    <property type="entry name" value="FAD/NAD(P)-binding domain"/>
    <property type="match status" value="1"/>
</dbReference>
<protein>
    <submittedName>
        <fullName evidence="1">Uncharacterized protein</fullName>
    </submittedName>
</protein>